<sequence length="170" mass="19550">MERFKLPLLIVVVAILILFTTTQVFANMFGFFSKEDFVLSAPVEGRLLFDEQPVAGKKVFRRLNYGDEYIDEVTTSSDGRFSFPKKVIKTSKPSNMFDNESVIQHIYTLDENAKEVTIWAVRLFPYEHKDTLTKYLSNLVCDIANEPETFDIAAKDNKQHTFAVFTTCKL</sequence>
<protein>
    <recommendedName>
        <fullName evidence="1">DUF6795 domain-containing protein</fullName>
    </recommendedName>
</protein>
<reference evidence="2 3" key="1">
    <citation type="submission" date="2016-03" db="EMBL/GenBank/DDBJ databases">
        <authorList>
            <person name="Zhang H."/>
            <person name="Liu R."/>
            <person name="Wang M."/>
            <person name="Wang H."/>
            <person name="Wang L."/>
            <person name="Song L."/>
        </authorList>
    </citation>
    <scope>NUCLEOTIDE SEQUENCE [LARGE SCALE GENOMIC DNA]</scope>
    <source>
        <strain evidence="2 3">DSM 16099</strain>
    </source>
</reference>
<dbReference type="Pfam" id="PF20598">
    <property type="entry name" value="DUF6795"/>
    <property type="match status" value="1"/>
</dbReference>
<dbReference type="InterPro" id="IPR046474">
    <property type="entry name" value="DUF6795"/>
</dbReference>
<feature type="domain" description="DUF6795" evidence="1">
    <location>
        <begin position="43"/>
        <end position="146"/>
    </location>
</feature>
<evidence type="ECO:0000313" key="2">
    <source>
        <dbReference type="EMBL" id="KYL32970.1"/>
    </source>
</evidence>
<gene>
    <name evidence="2" type="ORF">A2I96_16785</name>
</gene>
<dbReference type="EMBL" id="LVCN01000039">
    <property type="protein sequence ID" value="KYL32970.1"/>
    <property type="molecule type" value="Genomic_DNA"/>
</dbReference>
<evidence type="ECO:0000259" key="1">
    <source>
        <dbReference type="Pfam" id="PF20598"/>
    </source>
</evidence>
<organism evidence="2 3">
    <name type="scientific">Pseudoalteromonas tetraodonis</name>
    <dbReference type="NCBI Taxonomy" id="43659"/>
    <lineage>
        <taxon>Bacteria</taxon>
        <taxon>Pseudomonadati</taxon>
        <taxon>Pseudomonadota</taxon>
        <taxon>Gammaproteobacteria</taxon>
        <taxon>Alteromonadales</taxon>
        <taxon>Pseudoalteromonadaceae</taxon>
        <taxon>Pseudoalteromonas</taxon>
    </lineage>
</organism>
<evidence type="ECO:0000313" key="3">
    <source>
        <dbReference type="Proteomes" id="UP000075763"/>
    </source>
</evidence>
<dbReference type="Proteomes" id="UP000075763">
    <property type="component" value="Unassembled WGS sequence"/>
</dbReference>
<name>A0ABD4ENF3_9GAMM</name>
<proteinExistence type="predicted"/>
<accession>A0ABD4ENF3</accession>
<dbReference type="AlphaFoldDB" id="A0ABD4ENF3"/>
<comment type="caution">
    <text evidence="2">The sequence shown here is derived from an EMBL/GenBank/DDBJ whole genome shotgun (WGS) entry which is preliminary data.</text>
</comment>